<accession>A0ABX2GWY1</accession>
<organism evidence="1 2">
    <name type="scientific">Faecalicatena fissicatena</name>
    <dbReference type="NCBI Taxonomy" id="290055"/>
    <lineage>
        <taxon>Bacteria</taxon>
        <taxon>Bacillati</taxon>
        <taxon>Bacillota</taxon>
        <taxon>Clostridia</taxon>
        <taxon>Lachnospirales</taxon>
        <taxon>Lachnospiraceae</taxon>
        <taxon>Faecalicatena</taxon>
    </lineage>
</organism>
<evidence type="ECO:0008006" key="3">
    <source>
        <dbReference type="Google" id="ProtNLM"/>
    </source>
</evidence>
<keyword evidence="2" id="KW-1185">Reference proteome</keyword>
<sequence length="506" mass="55539">MWFGYEQQFARSTLRTCFGMIREEHAVERELQLCGYFCIITSGYYTLPLEDNTKVSSLNFNRDFLTAEWIRVSEFSGPYTQLHVSSQRELEVAAKLLKGDYLHRAIVLEEDITISNLTEPYFDRLEYDCYIKGSYTENGEEKHHTITLEHATAPLINENVGTIDGIDILGTVNGKEEASGEDTCFGAFARKNYGAIQNCRIVGTTNSFNEIIRSRIEGSAEYFGGFAGHNYGYITNCEIHDTDIVWNDQEAAKGGRKQAYVGGITGANDARAVLSDGKMHNAAVGVLSEHIRDTAQTVYLGGFAGSSSGKIQRGILENGKIGSITTRSDVQSIGRLYAGGIAGRDDKQTQESEDAFRYESSITQCQIMNTSVGSAYTAGGIIGENNFSVISENTMDGVSVYGGCEYAGHIAGIWRSTCCAAKDNYIANARTATDTGTADIAAGYAEKPDAYDGVHATVMVRANDNNTKVITGEQSMSYKKGYFVCCVDHKGAHQLFYEMKYSGSEW</sequence>
<name>A0ABX2GWY1_9FIRM</name>
<proteinExistence type="predicted"/>
<dbReference type="EMBL" id="JAAWUZ010000008">
    <property type="protein sequence ID" value="NSG29407.1"/>
    <property type="molecule type" value="Genomic_DNA"/>
</dbReference>
<comment type="caution">
    <text evidence="1">The sequence shown here is derived from an EMBL/GenBank/DDBJ whole genome shotgun (WGS) entry which is preliminary data.</text>
</comment>
<evidence type="ECO:0000313" key="1">
    <source>
        <dbReference type="EMBL" id="NSG29407.1"/>
    </source>
</evidence>
<protein>
    <recommendedName>
        <fullName evidence="3">The GLUG motif</fullName>
    </recommendedName>
</protein>
<dbReference type="RefSeq" id="WP_173865903.1">
    <property type="nucleotide sequence ID" value="NZ_JAAWUU010000009.1"/>
</dbReference>
<dbReference type="Proteomes" id="UP000821846">
    <property type="component" value="Unassembled WGS sequence"/>
</dbReference>
<reference evidence="1 2" key="1">
    <citation type="journal article" date="2020" name="Cell Host Microbe">
        <title>Functional and Genomic Variation between Human-Derived Isolates of Lachnospiraceae Reveals Inter- and Intra-Species Diversity.</title>
        <authorList>
            <person name="Sorbara M.T."/>
            <person name="Littmann E.R."/>
            <person name="Fontana E."/>
            <person name="Moody T.U."/>
            <person name="Kohout C.E."/>
            <person name="Gjonbalaj M."/>
            <person name="Eaton V."/>
            <person name="Seok R."/>
            <person name="Leiner I.M."/>
            <person name="Pamer E.G."/>
        </authorList>
    </citation>
    <scope>NUCLEOTIDE SEQUENCE [LARGE SCALE GENOMIC DNA]</scope>
    <source>
        <strain evidence="1 2">MSK.14.16</strain>
    </source>
</reference>
<evidence type="ECO:0000313" key="2">
    <source>
        <dbReference type="Proteomes" id="UP000821846"/>
    </source>
</evidence>
<gene>
    <name evidence="1" type="ORF">HFM93_03740</name>
</gene>